<dbReference type="Gene3D" id="3.80.10.10">
    <property type="entry name" value="Ribonuclease Inhibitor"/>
    <property type="match status" value="1"/>
</dbReference>
<dbReference type="SUPFAM" id="SSF81383">
    <property type="entry name" value="F-box domain"/>
    <property type="match status" value="1"/>
</dbReference>
<dbReference type="STRING" id="93625.A0A409XAA0"/>
<dbReference type="InParanoid" id="A0A409XAA0"/>
<reference evidence="1 2" key="1">
    <citation type="journal article" date="2018" name="Evol. Lett.">
        <title>Horizontal gene cluster transfer increased hallucinogenic mushroom diversity.</title>
        <authorList>
            <person name="Reynolds H.T."/>
            <person name="Vijayakumar V."/>
            <person name="Gluck-Thaler E."/>
            <person name="Korotkin H.B."/>
            <person name="Matheny P.B."/>
            <person name="Slot J.C."/>
        </authorList>
    </citation>
    <scope>NUCLEOTIDE SEQUENCE [LARGE SCALE GENOMIC DNA]</scope>
    <source>
        <strain evidence="1 2">2631</strain>
    </source>
</reference>
<sequence length="512" mass="59232">MTTTIVRVDEKARQHPYGISLVVHHCTYAFDILYIPTTYKAPSHDTLPFDVKEIVLNLITSPRDLVSLALTCRDWASTIIPYYLYRELDMRINYSEIWRALAERPYLAKGTHTLRLSEASRNKSTLPQCPGPTLDMLRNMTLALEGFTSLRKFSWTGSHNALQIDQSFLEALARCPALDELDLGPVSLQSDHRIPSISSLWKFPRLIKLALKGDWDLCGVDFFYLSLINNSPNLEELSILYGPASSHFTSCSLQKLRKLHLWHDSLYIQFPESELYPFDVQILDFLRNHPNIEDLRWLTWSWNRLTFPSGFLPSLKRLRAYGHLYRSLLQDPTLIEKRKWECISRATLTSDMPILEQIDLSCLKEMRLLNFEGFDSLKRLADLAPSITILAIPSFGPPININCGTHSPPPGYMPSVSDLHLENYFECLAQFPSLETLLDTRLWSAIMRLSPEERTKAVTHLTSRCRNLFRLNYWDPFRHTEMDIVFSKGEDGRVSWREMPSQEENWERFGGL</sequence>
<dbReference type="AlphaFoldDB" id="A0A409XAA0"/>
<dbReference type="SUPFAM" id="SSF52047">
    <property type="entry name" value="RNI-like"/>
    <property type="match status" value="1"/>
</dbReference>
<dbReference type="EMBL" id="NHYD01002233">
    <property type="protein sequence ID" value="PPQ87696.1"/>
    <property type="molecule type" value="Genomic_DNA"/>
</dbReference>
<comment type="caution">
    <text evidence="1">The sequence shown here is derived from an EMBL/GenBank/DDBJ whole genome shotgun (WGS) entry which is preliminary data.</text>
</comment>
<evidence type="ECO:0000313" key="2">
    <source>
        <dbReference type="Proteomes" id="UP000283269"/>
    </source>
</evidence>
<dbReference type="OrthoDB" id="3270296at2759"/>
<dbReference type="Proteomes" id="UP000283269">
    <property type="component" value="Unassembled WGS sequence"/>
</dbReference>
<gene>
    <name evidence="1" type="ORF">CVT25_011463</name>
</gene>
<name>A0A409XAA0_PSICY</name>
<keyword evidence="2" id="KW-1185">Reference proteome</keyword>
<dbReference type="InterPro" id="IPR036047">
    <property type="entry name" value="F-box-like_dom_sf"/>
</dbReference>
<proteinExistence type="predicted"/>
<accession>A0A409XAA0</accession>
<protein>
    <recommendedName>
        <fullName evidence="3">F-box domain-containing protein</fullName>
    </recommendedName>
</protein>
<evidence type="ECO:0000313" key="1">
    <source>
        <dbReference type="EMBL" id="PPQ87696.1"/>
    </source>
</evidence>
<evidence type="ECO:0008006" key="3">
    <source>
        <dbReference type="Google" id="ProtNLM"/>
    </source>
</evidence>
<dbReference type="InterPro" id="IPR032675">
    <property type="entry name" value="LRR_dom_sf"/>
</dbReference>
<organism evidence="1 2">
    <name type="scientific">Psilocybe cyanescens</name>
    <dbReference type="NCBI Taxonomy" id="93625"/>
    <lineage>
        <taxon>Eukaryota</taxon>
        <taxon>Fungi</taxon>
        <taxon>Dikarya</taxon>
        <taxon>Basidiomycota</taxon>
        <taxon>Agaricomycotina</taxon>
        <taxon>Agaricomycetes</taxon>
        <taxon>Agaricomycetidae</taxon>
        <taxon>Agaricales</taxon>
        <taxon>Agaricineae</taxon>
        <taxon>Strophariaceae</taxon>
        <taxon>Psilocybe</taxon>
    </lineage>
</organism>